<dbReference type="AlphaFoldDB" id="A0A1J5RR21"/>
<comment type="subcellular location">
    <subcellularLocation>
        <location evidence="1">Cell membrane</location>
        <topology evidence="1">Multi-pass membrane protein</topology>
    </subcellularLocation>
</comment>
<evidence type="ECO:0000256" key="1">
    <source>
        <dbReference type="ARBA" id="ARBA00004651"/>
    </source>
</evidence>
<dbReference type="PANTHER" id="PTHR33931">
    <property type="entry name" value="HOLIN-LIKE PROTEIN CIDA-RELATED"/>
    <property type="match status" value="1"/>
</dbReference>
<evidence type="ECO:0000313" key="7">
    <source>
        <dbReference type="EMBL" id="OIQ94540.1"/>
    </source>
</evidence>
<comment type="caution">
    <text evidence="7">The sequence shown here is derived from an EMBL/GenBank/DDBJ whole genome shotgun (WGS) entry which is preliminary data.</text>
</comment>
<accession>A0A1J5RR21</accession>
<name>A0A1J5RR21_9ZZZZ</name>
<protein>
    <submittedName>
        <fullName evidence="7">Holin-like protein CidA</fullName>
    </submittedName>
</protein>
<dbReference type="EMBL" id="MLJW01000184">
    <property type="protein sequence ID" value="OIQ94540.1"/>
    <property type="molecule type" value="Genomic_DNA"/>
</dbReference>
<reference evidence="7" key="1">
    <citation type="submission" date="2016-10" db="EMBL/GenBank/DDBJ databases">
        <title>Sequence of Gallionella enrichment culture.</title>
        <authorList>
            <person name="Poehlein A."/>
            <person name="Muehling M."/>
            <person name="Daniel R."/>
        </authorList>
    </citation>
    <scope>NUCLEOTIDE SEQUENCE</scope>
</reference>
<proteinExistence type="predicted"/>
<gene>
    <name evidence="7" type="primary">cidA_1</name>
    <name evidence="7" type="ORF">GALL_234970</name>
</gene>
<dbReference type="GO" id="GO:0005886">
    <property type="term" value="C:plasma membrane"/>
    <property type="evidence" value="ECO:0007669"/>
    <property type="project" value="UniProtKB-SubCell"/>
</dbReference>
<sequence length="137" mass="14820">MMSMHFSQARGFTLPLRRFVRSSRLAQVGLMLGLWWAGCQLSQHLALPVPGAIVGLALALALLASGRVSQASLRHGANWLLADMLLFFVPAVLAVLNHREFLGLLGLKLLAVIACGTIVVMAVTAVVVELCFRCLER</sequence>
<keyword evidence="4 6" id="KW-1133">Transmembrane helix</keyword>
<feature type="transmembrane region" description="Helical" evidence="6">
    <location>
        <begin position="109"/>
        <end position="132"/>
    </location>
</feature>
<keyword evidence="3 6" id="KW-0812">Transmembrane</keyword>
<dbReference type="PANTHER" id="PTHR33931:SF2">
    <property type="entry name" value="HOLIN-LIKE PROTEIN CIDA"/>
    <property type="match status" value="1"/>
</dbReference>
<feature type="transmembrane region" description="Helical" evidence="6">
    <location>
        <begin position="80"/>
        <end position="97"/>
    </location>
</feature>
<dbReference type="InterPro" id="IPR005538">
    <property type="entry name" value="LrgA/CidA"/>
</dbReference>
<evidence type="ECO:0000256" key="6">
    <source>
        <dbReference type="SAM" id="Phobius"/>
    </source>
</evidence>
<organism evidence="7">
    <name type="scientific">mine drainage metagenome</name>
    <dbReference type="NCBI Taxonomy" id="410659"/>
    <lineage>
        <taxon>unclassified sequences</taxon>
        <taxon>metagenomes</taxon>
        <taxon>ecological metagenomes</taxon>
    </lineage>
</organism>
<dbReference type="Pfam" id="PF03788">
    <property type="entry name" value="LrgA"/>
    <property type="match status" value="1"/>
</dbReference>
<evidence type="ECO:0000256" key="5">
    <source>
        <dbReference type="ARBA" id="ARBA00023136"/>
    </source>
</evidence>
<feature type="transmembrane region" description="Helical" evidence="6">
    <location>
        <begin position="51"/>
        <end position="68"/>
    </location>
</feature>
<keyword evidence="2" id="KW-1003">Cell membrane</keyword>
<keyword evidence="5 6" id="KW-0472">Membrane</keyword>
<evidence type="ECO:0000256" key="3">
    <source>
        <dbReference type="ARBA" id="ARBA00022692"/>
    </source>
</evidence>
<evidence type="ECO:0000256" key="2">
    <source>
        <dbReference type="ARBA" id="ARBA00022475"/>
    </source>
</evidence>
<evidence type="ECO:0000256" key="4">
    <source>
        <dbReference type="ARBA" id="ARBA00022989"/>
    </source>
</evidence>